<feature type="compositionally biased region" description="Basic residues" evidence="1">
    <location>
        <begin position="1"/>
        <end position="11"/>
    </location>
</feature>
<evidence type="ECO:0000313" key="4">
    <source>
        <dbReference type="WBParaSite" id="ASIM_0000517801-mRNA-1"/>
    </source>
</evidence>
<accession>A0A0M3JC48</accession>
<feature type="compositionally biased region" description="Basic and acidic residues" evidence="1">
    <location>
        <begin position="73"/>
        <end position="87"/>
    </location>
</feature>
<dbReference type="WBParaSite" id="ASIM_0000517801-mRNA-1">
    <property type="protein sequence ID" value="ASIM_0000517801-mRNA-1"/>
    <property type="gene ID" value="ASIM_0000517801"/>
</dbReference>
<dbReference type="Proteomes" id="UP000267096">
    <property type="component" value="Unassembled WGS sequence"/>
</dbReference>
<feature type="region of interest" description="Disordered" evidence="1">
    <location>
        <begin position="48"/>
        <end position="117"/>
    </location>
</feature>
<keyword evidence="3" id="KW-1185">Reference proteome</keyword>
<gene>
    <name evidence="2" type="ORF">ASIM_LOCUS4982</name>
</gene>
<feature type="region of interest" description="Disordered" evidence="1">
    <location>
        <begin position="290"/>
        <end position="320"/>
    </location>
</feature>
<feature type="region of interest" description="Disordered" evidence="1">
    <location>
        <begin position="1"/>
        <end position="23"/>
    </location>
</feature>
<evidence type="ECO:0000313" key="2">
    <source>
        <dbReference type="EMBL" id="VDK24813.1"/>
    </source>
</evidence>
<feature type="compositionally biased region" description="Polar residues" evidence="1">
    <location>
        <begin position="290"/>
        <end position="299"/>
    </location>
</feature>
<feature type="compositionally biased region" description="Polar residues" evidence="1">
    <location>
        <begin position="88"/>
        <end position="102"/>
    </location>
</feature>
<organism evidence="4">
    <name type="scientific">Anisakis simplex</name>
    <name type="common">Herring worm</name>
    <dbReference type="NCBI Taxonomy" id="6269"/>
    <lineage>
        <taxon>Eukaryota</taxon>
        <taxon>Metazoa</taxon>
        <taxon>Ecdysozoa</taxon>
        <taxon>Nematoda</taxon>
        <taxon>Chromadorea</taxon>
        <taxon>Rhabditida</taxon>
        <taxon>Spirurina</taxon>
        <taxon>Ascaridomorpha</taxon>
        <taxon>Ascaridoidea</taxon>
        <taxon>Anisakidae</taxon>
        <taxon>Anisakis</taxon>
        <taxon>Anisakis simplex complex</taxon>
    </lineage>
</organism>
<evidence type="ECO:0000256" key="1">
    <source>
        <dbReference type="SAM" id="MobiDB-lite"/>
    </source>
</evidence>
<protein>
    <submittedName>
        <fullName evidence="2 4">Uncharacterized protein</fullName>
    </submittedName>
</protein>
<sequence length="320" mass="35458">MKNRKHTKKQKPLLTTTMATTTDQVVTSSLAPGEAYVDDQGLWTMVPTEASSSTTVPNDISSEEQANADSLTPDEKSRTGETSELEQKATTTESKSENTIVETSEIDHAKADDTTEVMERSKTEFMIREEGENLISMNSSADHDHNALKEHEQIALASSIAKEENSKTAVQSSQNVEFSWSDGKVPKHRLADHIQKNPTSVRGHSVVRTDIVEMPFGSDHKENRLRISSIPQPTMRETHTTTLERNANESTTLQIDDKELTEVAVVLRKLMKSNVTLEQLAKLLGEDIDNSTSHSSQIGEQRIENNGLKNGATKMFLKSP</sequence>
<reference evidence="2 3" key="2">
    <citation type="submission" date="2018-11" db="EMBL/GenBank/DDBJ databases">
        <authorList>
            <consortium name="Pathogen Informatics"/>
        </authorList>
    </citation>
    <scope>NUCLEOTIDE SEQUENCE [LARGE SCALE GENOMIC DNA]</scope>
</reference>
<feature type="compositionally biased region" description="Polar residues" evidence="1">
    <location>
        <begin position="49"/>
        <end position="70"/>
    </location>
</feature>
<reference evidence="4" key="1">
    <citation type="submission" date="2017-02" db="UniProtKB">
        <authorList>
            <consortium name="WormBaseParasite"/>
        </authorList>
    </citation>
    <scope>IDENTIFICATION</scope>
</reference>
<dbReference type="EMBL" id="UYRR01009287">
    <property type="protein sequence ID" value="VDK24813.1"/>
    <property type="molecule type" value="Genomic_DNA"/>
</dbReference>
<feature type="compositionally biased region" description="Basic and acidic residues" evidence="1">
    <location>
        <begin position="105"/>
        <end position="117"/>
    </location>
</feature>
<proteinExistence type="predicted"/>
<dbReference type="AlphaFoldDB" id="A0A0M3JC48"/>
<name>A0A0M3JC48_ANISI</name>
<evidence type="ECO:0000313" key="3">
    <source>
        <dbReference type="Proteomes" id="UP000267096"/>
    </source>
</evidence>